<reference evidence="1" key="1">
    <citation type="submission" date="2016-08" db="EMBL/GenBank/DDBJ databases">
        <authorList>
            <person name="Seilhamer J.J."/>
        </authorList>
    </citation>
    <scope>NUCLEOTIDE SEQUENCE</scope>
    <source>
        <strain evidence="1">86</strain>
    </source>
</reference>
<accession>A0A212LLA7</accession>
<protein>
    <submittedName>
        <fullName evidence="1">Uncharacterized protein</fullName>
    </submittedName>
</protein>
<organism evidence="1">
    <name type="scientific">uncultured Pleomorphomonas sp</name>
    <dbReference type="NCBI Taxonomy" id="442121"/>
    <lineage>
        <taxon>Bacteria</taxon>
        <taxon>Pseudomonadati</taxon>
        <taxon>Pseudomonadota</taxon>
        <taxon>Alphaproteobacteria</taxon>
        <taxon>Hyphomicrobiales</taxon>
        <taxon>Pleomorphomonadaceae</taxon>
        <taxon>Pleomorphomonas</taxon>
        <taxon>environmental samples</taxon>
    </lineage>
</organism>
<proteinExistence type="predicted"/>
<name>A0A212LLA7_9HYPH</name>
<gene>
    <name evidence="1" type="ORF">KL86PLE_70079</name>
</gene>
<dbReference type="AlphaFoldDB" id="A0A212LLA7"/>
<dbReference type="EMBL" id="FMJD01000011">
    <property type="protein sequence ID" value="SCM78296.1"/>
    <property type="molecule type" value="Genomic_DNA"/>
</dbReference>
<sequence>MVMQAIGKGIMGEGSRLAQDSRAKSEWAIENRHYLYGHHSPEMLHCRPHRPAAPEGPESPVFAGVPACRRSLSSVSKAAGRW</sequence>
<evidence type="ECO:0000313" key="1">
    <source>
        <dbReference type="EMBL" id="SCM78296.1"/>
    </source>
</evidence>